<dbReference type="Proteomes" id="UP000006729">
    <property type="component" value="Chromosome 6"/>
</dbReference>
<protein>
    <submittedName>
        <fullName evidence="1">Uncharacterized protein</fullName>
    </submittedName>
</protein>
<sequence length="97" mass="11328">MSDCEVSNLGHQDPNFTWHKHIHGVRYLAKRLDKALASLDWQTSFPKAYVETLCRIHSDHNPIILPWEIARLTCERSFRFEAAWTTHSDYQDIVCSA</sequence>
<comment type="caution">
    <text evidence="1">The sequence shown here is derived from an EMBL/GenBank/DDBJ whole genome shotgun (WGS) entry which is preliminary data.</text>
</comment>
<gene>
    <name evidence="1" type="ORF">POPTR_006G175087v4</name>
</gene>
<evidence type="ECO:0000313" key="2">
    <source>
        <dbReference type="Proteomes" id="UP000006729"/>
    </source>
</evidence>
<organism evidence="1 2">
    <name type="scientific">Populus trichocarpa</name>
    <name type="common">Western balsam poplar</name>
    <name type="synonym">Populus balsamifera subsp. trichocarpa</name>
    <dbReference type="NCBI Taxonomy" id="3694"/>
    <lineage>
        <taxon>Eukaryota</taxon>
        <taxon>Viridiplantae</taxon>
        <taxon>Streptophyta</taxon>
        <taxon>Embryophyta</taxon>
        <taxon>Tracheophyta</taxon>
        <taxon>Spermatophyta</taxon>
        <taxon>Magnoliopsida</taxon>
        <taxon>eudicotyledons</taxon>
        <taxon>Gunneridae</taxon>
        <taxon>Pentapetalae</taxon>
        <taxon>rosids</taxon>
        <taxon>fabids</taxon>
        <taxon>Malpighiales</taxon>
        <taxon>Salicaceae</taxon>
        <taxon>Saliceae</taxon>
        <taxon>Populus</taxon>
    </lineage>
</organism>
<proteinExistence type="predicted"/>
<keyword evidence="2" id="KW-1185">Reference proteome</keyword>
<name>A0ACC0SUU0_POPTR</name>
<accession>A0ACC0SUU0</accession>
<reference evidence="1 2" key="1">
    <citation type="journal article" date="2006" name="Science">
        <title>The genome of black cottonwood, Populus trichocarpa (Torr. &amp; Gray).</title>
        <authorList>
            <person name="Tuskan G.A."/>
            <person name="Difazio S."/>
            <person name="Jansson S."/>
            <person name="Bohlmann J."/>
            <person name="Grigoriev I."/>
            <person name="Hellsten U."/>
            <person name="Putnam N."/>
            <person name="Ralph S."/>
            <person name="Rombauts S."/>
            <person name="Salamov A."/>
            <person name="Schein J."/>
            <person name="Sterck L."/>
            <person name="Aerts A."/>
            <person name="Bhalerao R.R."/>
            <person name="Bhalerao R.P."/>
            <person name="Blaudez D."/>
            <person name="Boerjan W."/>
            <person name="Brun A."/>
            <person name="Brunner A."/>
            <person name="Busov V."/>
            <person name="Campbell M."/>
            <person name="Carlson J."/>
            <person name="Chalot M."/>
            <person name="Chapman J."/>
            <person name="Chen G.L."/>
            <person name="Cooper D."/>
            <person name="Coutinho P.M."/>
            <person name="Couturier J."/>
            <person name="Covert S."/>
            <person name="Cronk Q."/>
            <person name="Cunningham R."/>
            <person name="Davis J."/>
            <person name="Degroeve S."/>
            <person name="Dejardin A."/>
            <person name="Depamphilis C."/>
            <person name="Detter J."/>
            <person name="Dirks B."/>
            <person name="Dubchak I."/>
            <person name="Duplessis S."/>
            <person name="Ehlting J."/>
            <person name="Ellis B."/>
            <person name="Gendler K."/>
            <person name="Goodstein D."/>
            <person name="Gribskov M."/>
            <person name="Grimwood J."/>
            <person name="Groover A."/>
            <person name="Gunter L."/>
            <person name="Hamberger B."/>
            <person name="Heinze B."/>
            <person name="Helariutta Y."/>
            <person name="Henrissat B."/>
            <person name="Holligan D."/>
            <person name="Holt R."/>
            <person name="Huang W."/>
            <person name="Islam-Faridi N."/>
            <person name="Jones S."/>
            <person name="Jones-Rhoades M."/>
            <person name="Jorgensen R."/>
            <person name="Joshi C."/>
            <person name="Kangasjarvi J."/>
            <person name="Karlsson J."/>
            <person name="Kelleher C."/>
            <person name="Kirkpatrick R."/>
            <person name="Kirst M."/>
            <person name="Kohler A."/>
            <person name="Kalluri U."/>
            <person name="Larimer F."/>
            <person name="Leebens-Mack J."/>
            <person name="Leple J.C."/>
            <person name="Locascio P."/>
            <person name="Lou Y."/>
            <person name="Lucas S."/>
            <person name="Martin F."/>
            <person name="Montanini B."/>
            <person name="Napoli C."/>
            <person name="Nelson D.R."/>
            <person name="Nelson C."/>
            <person name="Nieminen K."/>
            <person name="Nilsson O."/>
            <person name="Pereda V."/>
            <person name="Peter G."/>
            <person name="Philippe R."/>
            <person name="Pilate G."/>
            <person name="Poliakov A."/>
            <person name="Razumovskaya J."/>
            <person name="Richardson P."/>
            <person name="Rinaldi C."/>
            <person name="Ritland K."/>
            <person name="Rouze P."/>
            <person name="Ryaboy D."/>
            <person name="Schmutz J."/>
            <person name="Schrader J."/>
            <person name="Segerman B."/>
            <person name="Shin H."/>
            <person name="Siddiqui A."/>
            <person name="Sterky F."/>
            <person name="Terry A."/>
            <person name="Tsai C.J."/>
            <person name="Uberbacher E."/>
            <person name="Unneberg P."/>
            <person name="Vahala J."/>
            <person name="Wall K."/>
            <person name="Wessler S."/>
            <person name="Yang G."/>
            <person name="Yin T."/>
            <person name="Douglas C."/>
            <person name="Marra M."/>
            <person name="Sandberg G."/>
            <person name="Van de Peer Y."/>
            <person name="Rokhsar D."/>
        </authorList>
    </citation>
    <scope>NUCLEOTIDE SEQUENCE [LARGE SCALE GENOMIC DNA]</scope>
    <source>
        <strain evidence="2">cv. Nisqually</strain>
    </source>
</reference>
<dbReference type="EMBL" id="CM009295">
    <property type="protein sequence ID" value="KAI9393027.1"/>
    <property type="molecule type" value="Genomic_DNA"/>
</dbReference>
<evidence type="ECO:0000313" key="1">
    <source>
        <dbReference type="EMBL" id="KAI9393027.1"/>
    </source>
</evidence>